<gene>
    <name evidence="2" type="ORF">F511_13597</name>
</gene>
<name>A0A2Z7B3L4_9LAMI</name>
<accession>A0A2Z7B3L4</accession>
<protein>
    <submittedName>
        <fullName evidence="2">Uncharacterized protein</fullName>
    </submittedName>
</protein>
<evidence type="ECO:0000313" key="3">
    <source>
        <dbReference type="Proteomes" id="UP000250235"/>
    </source>
</evidence>
<organism evidence="2 3">
    <name type="scientific">Dorcoceras hygrometricum</name>
    <dbReference type="NCBI Taxonomy" id="472368"/>
    <lineage>
        <taxon>Eukaryota</taxon>
        <taxon>Viridiplantae</taxon>
        <taxon>Streptophyta</taxon>
        <taxon>Embryophyta</taxon>
        <taxon>Tracheophyta</taxon>
        <taxon>Spermatophyta</taxon>
        <taxon>Magnoliopsida</taxon>
        <taxon>eudicotyledons</taxon>
        <taxon>Gunneridae</taxon>
        <taxon>Pentapetalae</taxon>
        <taxon>asterids</taxon>
        <taxon>lamiids</taxon>
        <taxon>Lamiales</taxon>
        <taxon>Gesneriaceae</taxon>
        <taxon>Didymocarpoideae</taxon>
        <taxon>Trichosporeae</taxon>
        <taxon>Loxocarpinae</taxon>
        <taxon>Dorcoceras</taxon>
    </lineage>
</organism>
<proteinExistence type="predicted"/>
<feature type="compositionally biased region" description="Low complexity" evidence="1">
    <location>
        <begin position="134"/>
        <end position="144"/>
    </location>
</feature>
<feature type="region of interest" description="Disordered" evidence="1">
    <location>
        <begin position="121"/>
        <end position="144"/>
    </location>
</feature>
<dbReference type="EMBL" id="KV011787">
    <property type="protein sequence ID" value="KZV26137.1"/>
    <property type="molecule type" value="Genomic_DNA"/>
</dbReference>
<sequence length="225" mass="24849">MIASFFANAIQVDFASVLAMEHSGMCFVRAPSQSRPRGVYQAPPTKGVEQQISAHLHEEESECGSTGESSKQTEDIASGTQCGQSQMTKPVEKEVETQAVQKRKKKEKVISMVKKSVVGMQKPVEARSQAAPAKSKSGSSSDTDSCLLAKLKKGGAAPKRKLINPADKGKGVLSHFDRPNPVEEHYLLVIQDERDKAESQLHVFDQWRWFRIGHRLSKIPSMKFV</sequence>
<evidence type="ECO:0000313" key="2">
    <source>
        <dbReference type="EMBL" id="KZV26137.1"/>
    </source>
</evidence>
<keyword evidence="3" id="KW-1185">Reference proteome</keyword>
<feature type="compositionally biased region" description="Polar residues" evidence="1">
    <location>
        <begin position="78"/>
        <end position="88"/>
    </location>
</feature>
<feature type="region of interest" description="Disordered" evidence="1">
    <location>
        <begin position="55"/>
        <end position="105"/>
    </location>
</feature>
<dbReference type="Proteomes" id="UP000250235">
    <property type="component" value="Unassembled WGS sequence"/>
</dbReference>
<reference evidence="2 3" key="1">
    <citation type="journal article" date="2015" name="Proc. Natl. Acad. Sci. U.S.A.">
        <title>The resurrection genome of Boea hygrometrica: A blueprint for survival of dehydration.</title>
        <authorList>
            <person name="Xiao L."/>
            <person name="Yang G."/>
            <person name="Zhang L."/>
            <person name="Yang X."/>
            <person name="Zhao S."/>
            <person name="Ji Z."/>
            <person name="Zhou Q."/>
            <person name="Hu M."/>
            <person name="Wang Y."/>
            <person name="Chen M."/>
            <person name="Xu Y."/>
            <person name="Jin H."/>
            <person name="Xiao X."/>
            <person name="Hu G."/>
            <person name="Bao F."/>
            <person name="Hu Y."/>
            <person name="Wan P."/>
            <person name="Li L."/>
            <person name="Deng X."/>
            <person name="Kuang T."/>
            <person name="Xiang C."/>
            <person name="Zhu J.K."/>
            <person name="Oliver M.J."/>
            <person name="He Y."/>
        </authorList>
    </citation>
    <scope>NUCLEOTIDE SEQUENCE [LARGE SCALE GENOMIC DNA]</scope>
    <source>
        <strain evidence="3">cv. XS01</strain>
    </source>
</reference>
<evidence type="ECO:0000256" key="1">
    <source>
        <dbReference type="SAM" id="MobiDB-lite"/>
    </source>
</evidence>
<dbReference type="AlphaFoldDB" id="A0A2Z7B3L4"/>